<proteinExistence type="inferred from homology"/>
<dbReference type="InterPro" id="IPR023397">
    <property type="entry name" value="SAM-dep_MeTrfase_MraW_recog"/>
</dbReference>
<evidence type="ECO:0000256" key="1">
    <source>
        <dbReference type="ARBA" id="ARBA00010396"/>
    </source>
</evidence>
<dbReference type="GO" id="GO:0005737">
    <property type="term" value="C:cytoplasm"/>
    <property type="evidence" value="ECO:0007669"/>
    <property type="project" value="UniProtKB-SubCell"/>
</dbReference>
<organism evidence="9">
    <name type="scientific">Candidatus Kentrum sp. DK</name>
    <dbReference type="NCBI Taxonomy" id="2126562"/>
    <lineage>
        <taxon>Bacteria</taxon>
        <taxon>Pseudomonadati</taxon>
        <taxon>Pseudomonadota</taxon>
        <taxon>Gammaproteobacteria</taxon>
        <taxon>Candidatus Kentrum</taxon>
    </lineage>
</organism>
<reference evidence="9" key="1">
    <citation type="submission" date="2019-02" db="EMBL/GenBank/DDBJ databases">
        <authorList>
            <person name="Gruber-Vodicka R. H."/>
            <person name="Seah K. B. B."/>
        </authorList>
    </citation>
    <scope>NUCLEOTIDE SEQUENCE</scope>
    <source>
        <strain evidence="9">BECK_DK47</strain>
    </source>
</reference>
<evidence type="ECO:0000313" key="9">
    <source>
        <dbReference type="EMBL" id="VFJ47059.1"/>
    </source>
</evidence>
<dbReference type="FunFam" id="1.10.150.170:FF:000001">
    <property type="entry name" value="Ribosomal RNA small subunit methyltransferase H"/>
    <property type="match status" value="1"/>
</dbReference>
<gene>
    <name evidence="7" type="primary">rsmH</name>
    <name evidence="9" type="ORF">BECKDK2373B_GA0170837_101543</name>
</gene>
<dbReference type="SUPFAM" id="SSF81799">
    <property type="entry name" value="Putative methyltransferase TM0872, insert domain"/>
    <property type="match status" value="1"/>
</dbReference>
<evidence type="ECO:0000256" key="5">
    <source>
        <dbReference type="ARBA" id="ARBA00022679"/>
    </source>
</evidence>
<dbReference type="InterPro" id="IPR029063">
    <property type="entry name" value="SAM-dependent_MTases_sf"/>
</dbReference>
<dbReference type="PANTHER" id="PTHR11265:SF0">
    <property type="entry name" value="12S RRNA N4-METHYLCYTIDINE METHYLTRANSFERASE"/>
    <property type="match status" value="1"/>
</dbReference>
<sequence>MILPEKINHTPVLMAEVLRGLAIKPGGIYVDCTFGRGGHSKRLLESVGSTGRVFALDKDPEAVRAGEEIAARDPRLVVRHASYTQLAELAKTEWFVAGQCIFGRVDGVLFDLGVSSPQLMDSNRGFGFMVDGPLDMRMDPSTGISAARWLEKAPEGEIAEILKVYGEERHARRIARTIVRERRGHPIETTGQLADLIARANPSRERNKHPATRSFQAIRIHVNRELEELRDALDRVVDVLSPDGRLVVISFHSLEDRLVKRFIRAHSREVVPARGLPMPPGGPPPPLVTIQKRPLRPSAEEVSDNPRARSALLRVAQKRR</sequence>
<feature type="binding site" evidence="7">
    <location>
        <begin position="37"/>
        <end position="39"/>
    </location>
    <ligand>
        <name>S-adenosyl-L-methionine</name>
        <dbReference type="ChEBI" id="CHEBI:59789"/>
    </ligand>
</feature>
<keyword evidence="3 7" id="KW-0698">rRNA processing</keyword>
<dbReference type="Gene3D" id="1.10.150.170">
    <property type="entry name" value="Putative methyltransferase TM0872, insert domain"/>
    <property type="match status" value="1"/>
</dbReference>
<evidence type="ECO:0000256" key="7">
    <source>
        <dbReference type="HAMAP-Rule" id="MF_01007"/>
    </source>
</evidence>
<dbReference type="Pfam" id="PF01795">
    <property type="entry name" value="Methyltransf_5"/>
    <property type="match status" value="1"/>
</dbReference>
<comment type="catalytic activity">
    <reaction evidence="7">
        <text>cytidine(1402) in 16S rRNA + S-adenosyl-L-methionine = N(4)-methylcytidine(1402) in 16S rRNA + S-adenosyl-L-homocysteine + H(+)</text>
        <dbReference type="Rhea" id="RHEA:42928"/>
        <dbReference type="Rhea" id="RHEA-COMP:10286"/>
        <dbReference type="Rhea" id="RHEA-COMP:10287"/>
        <dbReference type="ChEBI" id="CHEBI:15378"/>
        <dbReference type="ChEBI" id="CHEBI:57856"/>
        <dbReference type="ChEBI" id="CHEBI:59789"/>
        <dbReference type="ChEBI" id="CHEBI:74506"/>
        <dbReference type="ChEBI" id="CHEBI:82748"/>
        <dbReference type="EC" id="2.1.1.199"/>
    </reaction>
</comment>
<keyword evidence="5 7" id="KW-0808">Transferase</keyword>
<dbReference type="InterPro" id="IPR002903">
    <property type="entry name" value="RsmH"/>
</dbReference>
<dbReference type="Gene3D" id="3.40.50.150">
    <property type="entry name" value="Vaccinia Virus protein VP39"/>
    <property type="match status" value="1"/>
</dbReference>
<dbReference type="HAMAP" id="MF_01007">
    <property type="entry name" value="16SrRNA_methyltr_H"/>
    <property type="match status" value="1"/>
</dbReference>
<evidence type="ECO:0000256" key="8">
    <source>
        <dbReference type="SAM" id="MobiDB-lite"/>
    </source>
</evidence>
<dbReference type="SUPFAM" id="SSF53335">
    <property type="entry name" value="S-adenosyl-L-methionine-dependent methyltransferases"/>
    <property type="match status" value="1"/>
</dbReference>
<feature type="binding site" evidence="7">
    <location>
        <position position="111"/>
    </location>
    <ligand>
        <name>S-adenosyl-L-methionine</name>
        <dbReference type="ChEBI" id="CHEBI:59789"/>
    </ligand>
</feature>
<keyword evidence="6 7" id="KW-0949">S-adenosyl-L-methionine</keyword>
<keyword evidence="2 7" id="KW-0963">Cytoplasm</keyword>
<dbReference type="GO" id="GO:0071424">
    <property type="term" value="F:rRNA (cytosine-N4-)-methyltransferase activity"/>
    <property type="evidence" value="ECO:0007669"/>
    <property type="project" value="UniProtKB-UniRule"/>
</dbReference>
<feature type="binding site" evidence="7">
    <location>
        <position position="57"/>
    </location>
    <ligand>
        <name>S-adenosyl-L-methionine</name>
        <dbReference type="ChEBI" id="CHEBI:59789"/>
    </ligand>
</feature>
<feature type="binding site" evidence="7">
    <location>
        <position position="118"/>
    </location>
    <ligand>
        <name>S-adenosyl-L-methionine</name>
        <dbReference type="ChEBI" id="CHEBI:59789"/>
    </ligand>
</feature>
<dbReference type="PIRSF" id="PIRSF004486">
    <property type="entry name" value="MraW"/>
    <property type="match status" value="1"/>
</dbReference>
<dbReference type="AlphaFoldDB" id="A0A450S585"/>
<dbReference type="EMBL" id="CAADEX010000015">
    <property type="protein sequence ID" value="VFJ47059.1"/>
    <property type="molecule type" value="Genomic_DNA"/>
</dbReference>
<accession>A0A450S585</accession>
<dbReference type="PANTHER" id="PTHR11265">
    <property type="entry name" value="S-ADENOSYL-METHYLTRANSFERASE MRAW"/>
    <property type="match status" value="1"/>
</dbReference>
<feature type="region of interest" description="Disordered" evidence="8">
    <location>
        <begin position="296"/>
        <end position="320"/>
    </location>
</feature>
<dbReference type="GO" id="GO:0070475">
    <property type="term" value="P:rRNA base methylation"/>
    <property type="evidence" value="ECO:0007669"/>
    <property type="project" value="UniProtKB-UniRule"/>
</dbReference>
<name>A0A450S585_9GAMM</name>
<comment type="similarity">
    <text evidence="1 7">Belongs to the methyltransferase superfamily. RsmH family.</text>
</comment>
<dbReference type="NCBIfam" id="TIGR00006">
    <property type="entry name" value="16S rRNA (cytosine(1402)-N(4))-methyltransferase RsmH"/>
    <property type="match status" value="1"/>
</dbReference>
<keyword evidence="4 7" id="KW-0489">Methyltransferase</keyword>
<protein>
    <recommendedName>
        <fullName evidence="7">Ribosomal RNA small subunit methyltransferase H</fullName>
        <ecNumber evidence="7">2.1.1.199</ecNumber>
    </recommendedName>
    <alternativeName>
        <fullName evidence="7">16S rRNA m(4)C1402 methyltransferase</fullName>
    </alternativeName>
    <alternativeName>
        <fullName evidence="7">rRNA (cytosine-N(4)-)-methyltransferase RsmH</fullName>
    </alternativeName>
</protein>
<dbReference type="EC" id="2.1.1.199" evidence="7"/>
<evidence type="ECO:0000256" key="4">
    <source>
        <dbReference type="ARBA" id="ARBA00022603"/>
    </source>
</evidence>
<evidence type="ECO:0000256" key="3">
    <source>
        <dbReference type="ARBA" id="ARBA00022552"/>
    </source>
</evidence>
<feature type="binding site" evidence="7">
    <location>
        <position position="83"/>
    </location>
    <ligand>
        <name>S-adenosyl-L-methionine</name>
        <dbReference type="ChEBI" id="CHEBI:59789"/>
    </ligand>
</feature>
<comment type="function">
    <text evidence="7">Specifically methylates the N4 position of cytidine in position 1402 (C1402) of 16S rRNA.</text>
</comment>
<evidence type="ECO:0000256" key="2">
    <source>
        <dbReference type="ARBA" id="ARBA00022490"/>
    </source>
</evidence>
<comment type="subcellular location">
    <subcellularLocation>
        <location evidence="7">Cytoplasm</location>
    </subcellularLocation>
</comment>
<evidence type="ECO:0000256" key="6">
    <source>
        <dbReference type="ARBA" id="ARBA00022691"/>
    </source>
</evidence>